<comment type="caution">
    <text evidence="9">The sequence shown here is derived from an EMBL/GenBank/DDBJ whole genome shotgun (WGS) entry which is preliminary data.</text>
</comment>
<keyword evidence="10" id="KW-1185">Reference proteome</keyword>
<feature type="transmembrane region" description="Helical" evidence="7">
    <location>
        <begin position="349"/>
        <end position="371"/>
    </location>
</feature>
<feature type="transmembrane region" description="Helical" evidence="7">
    <location>
        <begin position="6"/>
        <end position="22"/>
    </location>
</feature>
<dbReference type="Pfam" id="PF02687">
    <property type="entry name" value="FtsX"/>
    <property type="match status" value="2"/>
</dbReference>
<dbReference type="PANTHER" id="PTHR30572">
    <property type="entry name" value="MEMBRANE COMPONENT OF TRANSPORTER-RELATED"/>
    <property type="match status" value="1"/>
</dbReference>
<evidence type="ECO:0000256" key="2">
    <source>
        <dbReference type="ARBA" id="ARBA00022475"/>
    </source>
</evidence>
<evidence type="ECO:0000256" key="7">
    <source>
        <dbReference type="SAM" id="Phobius"/>
    </source>
</evidence>
<dbReference type="Proteomes" id="UP001596250">
    <property type="component" value="Unassembled WGS sequence"/>
</dbReference>
<dbReference type="RefSeq" id="WP_379893109.1">
    <property type="nucleotide sequence ID" value="NZ_CBCSCT010000013.1"/>
</dbReference>
<evidence type="ECO:0000259" key="8">
    <source>
        <dbReference type="Pfam" id="PF02687"/>
    </source>
</evidence>
<dbReference type="InterPro" id="IPR003838">
    <property type="entry name" value="ABC3_permease_C"/>
</dbReference>
<comment type="similarity">
    <text evidence="6">Belongs to the ABC-4 integral membrane protein family.</text>
</comment>
<evidence type="ECO:0000256" key="4">
    <source>
        <dbReference type="ARBA" id="ARBA00022989"/>
    </source>
</evidence>
<reference evidence="10" key="1">
    <citation type="journal article" date="2019" name="Int. J. Syst. Evol. Microbiol.">
        <title>The Global Catalogue of Microorganisms (GCM) 10K type strain sequencing project: providing services to taxonomists for standard genome sequencing and annotation.</title>
        <authorList>
            <consortium name="The Broad Institute Genomics Platform"/>
            <consortium name="The Broad Institute Genome Sequencing Center for Infectious Disease"/>
            <person name="Wu L."/>
            <person name="Ma J."/>
        </authorList>
    </citation>
    <scope>NUCLEOTIDE SEQUENCE [LARGE SCALE GENOMIC DNA]</scope>
    <source>
        <strain evidence="10">CCM 8749</strain>
    </source>
</reference>
<evidence type="ECO:0000256" key="6">
    <source>
        <dbReference type="ARBA" id="ARBA00038076"/>
    </source>
</evidence>
<keyword evidence="3 7" id="KW-0812">Transmembrane</keyword>
<feature type="transmembrane region" description="Helical" evidence="7">
    <location>
        <begin position="544"/>
        <end position="564"/>
    </location>
</feature>
<proteinExistence type="inferred from homology"/>
<evidence type="ECO:0000256" key="5">
    <source>
        <dbReference type="ARBA" id="ARBA00023136"/>
    </source>
</evidence>
<feature type="transmembrane region" description="Helical" evidence="7">
    <location>
        <begin position="454"/>
        <end position="470"/>
    </location>
</feature>
<evidence type="ECO:0000313" key="9">
    <source>
        <dbReference type="EMBL" id="MFC5985862.1"/>
    </source>
</evidence>
<feature type="transmembrane region" description="Helical" evidence="7">
    <location>
        <begin position="490"/>
        <end position="523"/>
    </location>
</feature>
<keyword evidence="4 7" id="KW-1133">Transmembrane helix</keyword>
<dbReference type="InterPro" id="IPR050250">
    <property type="entry name" value="Macrolide_Exporter_MacB"/>
</dbReference>
<feature type="transmembrane region" description="Helical" evidence="7">
    <location>
        <begin position="43"/>
        <end position="61"/>
    </location>
</feature>
<organism evidence="9 10">
    <name type="scientific">Marinicrinis lubricantis</name>
    <dbReference type="NCBI Taxonomy" id="2086470"/>
    <lineage>
        <taxon>Bacteria</taxon>
        <taxon>Bacillati</taxon>
        <taxon>Bacillota</taxon>
        <taxon>Bacilli</taxon>
        <taxon>Bacillales</taxon>
        <taxon>Paenibacillaceae</taxon>
    </lineage>
</organism>
<feature type="domain" description="ABC3 transporter permease C-terminal" evidence="8">
    <location>
        <begin position="299"/>
        <end position="427"/>
    </location>
</feature>
<protein>
    <submittedName>
        <fullName evidence="9">ABC transporter permease</fullName>
    </submittedName>
</protein>
<keyword evidence="5 7" id="KW-0472">Membrane</keyword>
<keyword evidence="2" id="KW-1003">Cell membrane</keyword>
<gene>
    <name evidence="9" type="ORF">ACFPXP_05385</name>
</gene>
<comment type="subcellular location">
    <subcellularLocation>
        <location evidence="1">Cell membrane</location>
        <topology evidence="1">Multi-pass membrane protein</topology>
    </subcellularLocation>
</comment>
<evidence type="ECO:0000313" key="10">
    <source>
        <dbReference type="Proteomes" id="UP001596250"/>
    </source>
</evidence>
<accession>A0ABW1ILA4</accession>
<dbReference type="PANTHER" id="PTHR30572:SF4">
    <property type="entry name" value="ABC TRANSPORTER PERMEASE YTRF"/>
    <property type="match status" value="1"/>
</dbReference>
<sequence length="926" mass="103241">MKWIILSAALIVILYILNLMQGKPHLARMSFRHLWTHRQRTTLAVIGSMMGIALVTSSLQLQSSLSQSIDRQMEQAFGPIIAEISAASHGLTSFSAEDEKQLRLDVDADGGAVYNGYIPAIMGEVTLALQDQQGIPKAVVPKTMVFAFPEEIYAVNDGPFVREYVEQIRSLHPERGEGWLSEAAAANMDVAVGDSIHVRTGQEEFTVRIGKLIPESGMTAYRGSEKTRSSLVVHPEQAANWFTVPDHEVNRYLLLANETDGIDYEVGYMLGSAWQMQWTAMAAYDHLQDTMKLMPIFTIASITAVCIGLLLTINVFYMLAEERKQEIGVLRAIGMTRGDLKKLLLMEGFWYALLSGVIGTGAGMILSHFLLRRLGRMFSTLMLNENGILIEYKAYVQPSILALGVASGFLLILFCMIWASRRVNQMSIVDALKPEQVNQGKENRTKRNAERNRFIIGMICVAVLAGIIAYSMTDDFMESISFPSANPLQIMMFCFLLLVLLTVTVMVMLPFILKVISLIASPLNRWRGMLNIALRYPMQYERRTMFVLLMFSFVLFLTCFSAVFGKTAGGFFGQFDSRNATGGFDAYAVTTQQAPPGQLKEQLLHSPFWDDDQPETVTIYKKEIPFVYNQSVYGIDEEYAALQKLQLLEVDASFSDKAEAWNTVAKEADWMMVSSVFLDAMGMDVQAGEMLHIDRDGIVLQKKIAGVVDVHDNMSSFPAARGIWVSAEMFEQEQLLLQGSERMMLFQWADSRLVEEEAAEVEQALTSLNIYPLQLPEEINSDGTAFLRMFFGLFEGFNALAAIIGIAGLMILLLRTFRDRRRQFGMLRTIGIPSTYIKWAFVVEGSVVAIIGMTLGAVVGSYGGAIMVQAFMQDGNTEVIRSGIELPWLKMALYELGAVVLTILCTLIPAKKAEAQSPAEVMRTFD</sequence>
<evidence type="ECO:0000256" key="1">
    <source>
        <dbReference type="ARBA" id="ARBA00004651"/>
    </source>
</evidence>
<dbReference type="EMBL" id="JBHSQV010000032">
    <property type="protein sequence ID" value="MFC5985862.1"/>
    <property type="molecule type" value="Genomic_DNA"/>
</dbReference>
<name>A0ABW1ILA4_9BACL</name>
<feature type="domain" description="ABC3 transporter permease C-terminal" evidence="8">
    <location>
        <begin position="797"/>
        <end position="913"/>
    </location>
</feature>
<feature type="transmembrane region" description="Helical" evidence="7">
    <location>
        <begin position="789"/>
        <end position="814"/>
    </location>
</feature>
<feature type="transmembrane region" description="Helical" evidence="7">
    <location>
        <begin position="293"/>
        <end position="317"/>
    </location>
</feature>
<feature type="transmembrane region" description="Helical" evidence="7">
    <location>
        <begin position="835"/>
        <end position="868"/>
    </location>
</feature>
<feature type="transmembrane region" description="Helical" evidence="7">
    <location>
        <begin position="888"/>
        <end position="908"/>
    </location>
</feature>
<evidence type="ECO:0000256" key="3">
    <source>
        <dbReference type="ARBA" id="ARBA00022692"/>
    </source>
</evidence>
<feature type="transmembrane region" description="Helical" evidence="7">
    <location>
        <begin position="400"/>
        <end position="419"/>
    </location>
</feature>